<evidence type="ECO:0000313" key="2">
    <source>
        <dbReference type="EMBL" id="NVK98168.1"/>
    </source>
</evidence>
<dbReference type="RefSeq" id="WP_044028521.1">
    <property type="nucleotide sequence ID" value="NZ_CP076685.1"/>
</dbReference>
<proteinExistence type="predicted"/>
<sequence>MTVQVGSQNDKGPGAPRKLTFERRLAARLTGTSNEELAAAPDDEVKTVRLAGLSLILISLLSMLGWWVALGIARGSFAFVHLPWAILAGMIIFSIDRAMLRWIWSHAGRKLAKTLGFAAEADETLLARAMHLLLRVAVTLIVSLTLASFFDIALFRADTSRYLQDETRQINGSLAMAAAERVDGMIAAKRDEIERLDGEAAAIISDARQAAMMAQTAVAAQLEALATERAALLANLGEVNRALSCYNQDAAAERLGQARCDGADAVRGEGDAYAFANEMAALKQAERQSIEARIAEIDIALQRLGEIDAGASLPAAAQNVLNQIAAERARVDGELSALIQDRERAIQVSVAADPAYVPPPEGLIAHGEALDDLTAQSAWLAMRIKLVFLCMVILDLGAVLVLSMMPAPRTIVLGEYLTAHVRMHQKMAKSEQAIADAIEQTLEARTRKATAEHAADEKVSRMHNDMWMRRAANNEVNANVEKLLRRVV</sequence>
<keyword evidence="1" id="KW-0812">Transmembrane</keyword>
<feature type="transmembrane region" description="Helical" evidence="1">
    <location>
        <begin position="132"/>
        <end position="155"/>
    </location>
</feature>
<feature type="transmembrane region" description="Helical" evidence="1">
    <location>
        <begin position="77"/>
        <end position="95"/>
    </location>
</feature>
<comment type="caution">
    <text evidence="2">The sequence shown here is derived from an EMBL/GenBank/DDBJ whole genome shotgun (WGS) entry which is preliminary data.</text>
</comment>
<accession>A0A850LJP9</accession>
<reference evidence="2 3" key="1">
    <citation type="journal article" date="2020" name="Proc. Natl. Acad. Sci. U.S.A.">
        <title>Ecological drivers of bacterial community assembly in synthetic phycospheres.</title>
        <authorList>
            <person name="Fu H."/>
            <person name="Uchimiya M."/>
            <person name="Gore J."/>
            <person name="Moran M.A."/>
        </authorList>
    </citation>
    <scope>NUCLEOTIDE SEQUENCE [LARGE SCALE GENOMIC DNA]</scope>
    <source>
        <strain evidence="2">HF-Din03</strain>
    </source>
</reference>
<gene>
    <name evidence="2" type="ORF">HW564_14680</name>
</gene>
<organism evidence="2 3">
    <name type="scientific">Ruegeria pomeroyi</name>
    <dbReference type="NCBI Taxonomy" id="89184"/>
    <lineage>
        <taxon>Bacteria</taxon>
        <taxon>Pseudomonadati</taxon>
        <taxon>Pseudomonadota</taxon>
        <taxon>Alphaproteobacteria</taxon>
        <taxon>Rhodobacterales</taxon>
        <taxon>Roseobacteraceae</taxon>
        <taxon>Ruegeria</taxon>
    </lineage>
</organism>
<dbReference type="InterPro" id="IPR025519">
    <property type="entry name" value="DUF4407"/>
</dbReference>
<evidence type="ECO:0000313" key="3">
    <source>
        <dbReference type="Proteomes" id="UP000565723"/>
    </source>
</evidence>
<feature type="transmembrane region" description="Helical" evidence="1">
    <location>
        <begin position="50"/>
        <end position="70"/>
    </location>
</feature>
<dbReference type="EMBL" id="JABXIY010000042">
    <property type="protein sequence ID" value="NVK98168.1"/>
    <property type="molecule type" value="Genomic_DNA"/>
</dbReference>
<feature type="transmembrane region" description="Helical" evidence="1">
    <location>
        <begin position="386"/>
        <end position="405"/>
    </location>
</feature>
<protein>
    <submittedName>
        <fullName evidence="2">DUF4407 domain-containing protein</fullName>
    </submittedName>
</protein>
<dbReference type="AlphaFoldDB" id="A0A850LJP9"/>
<evidence type="ECO:0000256" key="1">
    <source>
        <dbReference type="SAM" id="Phobius"/>
    </source>
</evidence>
<keyword evidence="1" id="KW-0472">Membrane</keyword>
<name>A0A850LJP9_9RHOB</name>
<dbReference type="Proteomes" id="UP000565723">
    <property type="component" value="Unassembled WGS sequence"/>
</dbReference>
<keyword evidence="1" id="KW-1133">Transmembrane helix</keyword>
<dbReference type="Pfam" id="PF14362">
    <property type="entry name" value="DUF4407"/>
    <property type="match status" value="1"/>
</dbReference>